<dbReference type="AlphaFoldDB" id="A0A5B9PA25"/>
<feature type="transmembrane region" description="Helical" evidence="1">
    <location>
        <begin position="6"/>
        <end position="27"/>
    </location>
</feature>
<evidence type="ECO:0000313" key="3">
    <source>
        <dbReference type="Proteomes" id="UP000322214"/>
    </source>
</evidence>
<dbReference type="Proteomes" id="UP000322214">
    <property type="component" value="Chromosome"/>
</dbReference>
<evidence type="ECO:0000256" key="1">
    <source>
        <dbReference type="SAM" id="Phobius"/>
    </source>
</evidence>
<keyword evidence="1" id="KW-1133">Transmembrane helix</keyword>
<proteinExistence type="predicted"/>
<organism evidence="2 3">
    <name type="scientific">Mariniblastus fucicola</name>
    <dbReference type="NCBI Taxonomy" id="980251"/>
    <lineage>
        <taxon>Bacteria</taxon>
        <taxon>Pseudomonadati</taxon>
        <taxon>Planctomycetota</taxon>
        <taxon>Planctomycetia</taxon>
        <taxon>Pirellulales</taxon>
        <taxon>Pirellulaceae</taxon>
        <taxon>Mariniblastus</taxon>
    </lineage>
</organism>
<keyword evidence="1" id="KW-0472">Membrane</keyword>
<dbReference type="EMBL" id="CP042912">
    <property type="protein sequence ID" value="QEG23208.1"/>
    <property type="molecule type" value="Genomic_DNA"/>
</dbReference>
<keyword evidence="1" id="KW-0812">Transmembrane</keyword>
<keyword evidence="3" id="KW-1185">Reference proteome</keyword>
<dbReference type="KEGG" id="mff:MFFC18_31040"/>
<protein>
    <submittedName>
        <fullName evidence="2">Uncharacterized protein</fullName>
    </submittedName>
</protein>
<accession>A0A5B9PA25</accession>
<evidence type="ECO:0000313" key="2">
    <source>
        <dbReference type="EMBL" id="QEG23208.1"/>
    </source>
</evidence>
<reference evidence="2 3" key="1">
    <citation type="submission" date="2019-08" db="EMBL/GenBank/DDBJ databases">
        <title>Deep-cultivation of Planctomycetes and their phenomic and genomic characterization uncovers novel biology.</title>
        <authorList>
            <person name="Wiegand S."/>
            <person name="Jogler M."/>
            <person name="Boedeker C."/>
            <person name="Pinto D."/>
            <person name="Vollmers J."/>
            <person name="Rivas-Marin E."/>
            <person name="Kohn T."/>
            <person name="Peeters S.H."/>
            <person name="Heuer A."/>
            <person name="Rast P."/>
            <person name="Oberbeckmann S."/>
            <person name="Bunk B."/>
            <person name="Jeske O."/>
            <person name="Meyerdierks A."/>
            <person name="Storesund J.E."/>
            <person name="Kallscheuer N."/>
            <person name="Luecker S."/>
            <person name="Lage O.M."/>
            <person name="Pohl T."/>
            <person name="Merkel B.J."/>
            <person name="Hornburger P."/>
            <person name="Mueller R.-W."/>
            <person name="Bruemmer F."/>
            <person name="Labrenz M."/>
            <person name="Spormann A.M."/>
            <person name="Op den Camp H."/>
            <person name="Overmann J."/>
            <person name="Amann R."/>
            <person name="Jetten M.S.M."/>
            <person name="Mascher T."/>
            <person name="Medema M.H."/>
            <person name="Devos D.P."/>
            <person name="Kaster A.-K."/>
            <person name="Ovreas L."/>
            <person name="Rohde M."/>
            <person name="Galperin M.Y."/>
            <person name="Jogler C."/>
        </authorList>
    </citation>
    <scope>NUCLEOTIDE SEQUENCE [LARGE SCALE GENOMIC DNA]</scope>
    <source>
        <strain evidence="2 3">FC18</strain>
    </source>
</reference>
<sequence length="32" mass="3513">MFPGGIGFAEVTLLAILCLVAFVYLLICQIQR</sequence>
<name>A0A5B9PA25_9BACT</name>
<gene>
    <name evidence="2" type="ORF">MFFC18_31040</name>
</gene>